<evidence type="ECO:0000259" key="1">
    <source>
        <dbReference type="Pfam" id="PF00156"/>
    </source>
</evidence>
<keyword evidence="2" id="KW-0328">Glycosyltransferase</keyword>
<dbReference type="SUPFAM" id="SSF53271">
    <property type="entry name" value="PRTase-like"/>
    <property type="match status" value="1"/>
</dbReference>
<organism evidence="2 3">
    <name type="scientific">Geodia barretti</name>
    <name type="common">Barrett's horny sponge</name>
    <dbReference type="NCBI Taxonomy" id="519541"/>
    <lineage>
        <taxon>Eukaryota</taxon>
        <taxon>Metazoa</taxon>
        <taxon>Porifera</taxon>
        <taxon>Demospongiae</taxon>
        <taxon>Heteroscleromorpha</taxon>
        <taxon>Tetractinellida</taxon>
        <taxon>Astrophorina</taxon>
        <taxon>Geodiidae</taxon>
        <taxon>Geodia</taxon>
    </lineage>
</organism>
<dbReference type="AlphaFoldDB" id="A0AA35SAU5"/>
<feature type="domain" description="Phosphoribosyltransferase" evidence="1">
    <location>
        <begin position="10"/>
        <end position="102"/>
    </location>
</feature>
<dbReference type="GO" id="GO:0006178">
    <property type="term" value="P:guanine salvage"/>
    <property type="evidence" value="ECO:0007669"/>
    <property type="project" value="TreeGrafter"/>
</dbReference>
<comment type="caution">
    <text evidence="2">The sequence shown here is derived from an EMBL/GenBank/DDBJ whole genome shotgun (WGS) entry which is preliminary data.</text>
</comment>
<dbReference type="CDD" id="cd06223">
    <property type="entry name" value="PRTases_typeI"/>
    <property type="match status" value="1"/>
</dbReference>
<dbReference type="GO" id="GO:0004422">
    <property type="term" value="F:hypoxanthine phosphoribosyltransferase activity"/>
    <property type="evidence" value="ECO:0007669"/>
    <property type="project" value="TreeGrafter"/>
</dbReference>
<dbReference type="GO" id="GO:0000287">
    <property type="term" value="F:magnesium ion binding"/>
    <property type="evidence" value="ECO:0007669"/>
    <property type="project" value="TreeGrafter"/>
</dbReference>
<dbReference type="Pfam" id="PF00156">
    <property type="entry name" value="Pribosyltran"/>
    <property type="match status" value="1"/>
</dbReference>
<dbReference type="InterPro" id="IPR029057">
    <property type="entry name" value="PRTase-like"/>
</dbReference>
<protein>
    <submittedName>
        <fullName evidence="2">Hypoxanthine-guanine phosphoribosyltransferase</fullName>
    </submittedName>
</protein>
<evidence type="ECO:0000313" key="3">
    <source>
        <dbReference type="Proteomes" id="UP001174909"/>
    </source>
</evidence>
<dbReference type="GO" id="GO:0032264">
    <property type="term" value="P:IMP salvage"/>
    <property type="evidence" value="ECO:0007669"/>
    <property type="project" value="TreeGrafter"/>
</dbReference>
<reference evidence="2" key="1">
    <citation type="submission" date="2023-03" db="EMBL/GenBank/DDBJ databases">
        <authorList>
            <person name="Steffen K."/>
            <person name="Cardenas P."/>
        </authorList>
    </citation>
    <scope>NUCLEOTIDE SEQUENCE</scope>
</reference>
<gene>
    <name evidence="2" type="ORF">GBAR_LOCUS15026</name>
</gene>
<dbReference type="Proteomes" id="UP001174909">
    <property type="component" value="Unassembled WGS sequence"/>
</dbReference>
<dbReference type="GO" id="GO:0005829">
    <property type="term" value="C:cytosol"/>
    <property type="evidence" value="ECO:0007669"/>
    <property type="project" value="TreeGrafter"/>
</dbReference>
<dbReference type="PANTHER" id="PTHR43340:SF1">
    <property type="entry name" value="HYPOXANTHINE PHOSPHORIBOSYLTRANSFERASE"/>
    <property type="match status" value="1"/>
</dbReference>
<keyword evidence="2" id="KW-0808">Transferase</keyword>
<dbReference type="Gene3D" id="3.40.50.2020">
    <property type="match status" value="1"/>
</dbReference>
<dbReference type="InterPro" id="IPR000836">
    <property type="entry name" value="PRTase_dom"/>
</dbReference>
<dbReference type="GO" id="GO:0046100">
    <property type="term" value="P:hypoxanthine metabolic process"/>
    <property type="evidence" value="ECO:0007669"/>
    <property type="project" value="TreeGrafter"/>
</dbReference>
<evidence type="ECO:0000313" key="2">
    <source>
        <dbReference type="EMBL" id="CAI8026059.1"/>
    </source>
</evidence>
<keyword evidence="3" id="KW-1185">Reference proteome</keyword>
<dbReference type="GO" id="GO:0032263">
    <property type="term" value="P:GMP salvage"/>
    <property type="evidence" value="ECO:0007669"/>
    <property type="project" value="TreeGrafter"/>
</dbReference>
<dbReference type="InterPro" id="IPR050408">
    <property type="entry name" value="HGPRT"/>
</dbReference>
<dbReference type="PANTHER" id="PTHR43340">
    <property type="entry name" value="HYPOXANTHINE-GUANINE PHOSPHORIBOSYLTRANSFERASE"/>
    <property type="match status" value="1"/>
</dbReference>
<sequence length="122" mass="12810">MRQLQADLLRVEYIRASSYGSGTESSGAVSIEGTPLAANITGRHVLVVDDISDTGHTLVAVSDHLREMSPASLRLCTLLDKGGVDIAIIVGFTIPNYFVVGYGGLGRAIPGTASRFTSFPDG</sequence>
<accession>A0AA35SAU5</accession>
<proteinExistence type="predicted"/>
<dbReference type="EMBL" id="CASHTH010002197">
    <property type="protein sequence ID" value="CAI8026059.1"/>
    <property type="molecule type" value="Genomic_DNA"/>
</dbReference>
<name>A0AA35SAU5_GEOBA</name>